<dbReference type="SUPFAM" id="SSF57850">
    <property type="entry name" value="RING/U-box"/>
    <property type="match status" value="2"/>
</dbReference>
<dbReference type="Pfam" id="PF25163">
    <property type="entry name" value="UBA_RNF31"/>
    <property type="match status" value="1"/>
</dbReference>
<keyword evidence="2" id="KW-0808">Transferase</keyword>
<dbReference type="PROSITE" id="PS01358">
    <property type="entry name" value="ZF_RANBP2_1"/>
    <property type="match status" value="3"/>
</dbReference>
<evidence type="ECO:0000259" key="10">
    <source>
        <dbReference type="PROSITE" id="PS50199"/>
    </source>
</evidence>
<reference evidence="12" key="1">
    <citation type="submission" date="2025-08" db="UniProtKB">
        <authorList>
            <consortium name="Ensembl"/>
        </authorList>
    </citation>
    <scope>IDENTIFICATION</scope>
</reference>
<feature type="domain" description="RING-type" evidence="11">
    <location>
        <begin position="458"/>
        <end position="676"/>
    </location>
</feature>
<keyword evidence="5 8" id="KW-0863">Zinc-finger</keyword>
<dbReference type="GO" id="GO:0023035">
    <property type="term" value="P:CD40 signaling pathway"/>
    <property type="evidence" value="ECO:0007669"/>
    <property type="project" value="Ensembl"/>
</dbReference>
<evidence type="ECO:0000256" key="9">
    <source>
        <dbReference type="SAM" id="MobiDB-lite"/>
    </source>
</evidence>
<feature type="region of interest" description="Disordered" evidence="9">
    <location>
        <begin position="220"/>
        <end position="274"/>
    </location>
</feature>
<dbReference type="GO" id="GO:1904417">
    <property type="term" value="P:positive regulation of xenophagy"/>
    <property type="evidence" value="ECO:0007669"/>
    <property type="project" value="Ensembl"/>
</dbReference>
<dbReference type="Pfam" id="PF16678">
    <property type="entry name" value="UBA_HOIP"/>
    <property type="match status" value="1"/>
</dbReference>
<keyword evidence="6" id="KW-0833">Ubl conjugation pathway</keyword>
<dbReference type="GO" id="GO:0060546">
    <property type="term" value="P:negative regulation of necroptotic process"/>
    <property type="evidence" value="ECO:0007669"/>
    <property type="project" value="Ensembl"/>
</dbReference>
<dbReference type="InterPro" id="IPR026254">
    <property type="entry name" value="RNF31-like"/>
</dbReference>
<dbReference type="GeneTree" id="ENSGT00530000064112"/>
<protein>
    <submittedName>
        <fullName evidence="12">Ring finger protein 31</fullName>
    </submittedName>
</protein>
<gene>
    <name evidence="12" type="primary">RNF31</name>
</gene>
<dbReference type="Ensembl" id="ENSSPUT00000025013.1">
    <property type="protein sequence ID" value="ENSSPUP00000023451.1"/>
    <property type="gene ID" value="ENSSPUG00000017921.1"/>
</dbReference>
<dbReference type="PANTHER" id="PTHR16004:SF5">
    <property type="entry name" value="E3 UBIQUITIN-PROTEIN LIGASE RNF31"/>
    <property type="match status" value="1"/>
</dbReference>
<evidence type="ECO:0000256" key="8">
    <source>
        <dbReference type="PROSITE-ProRule" id="PRU00322"/>
    </source>
</evidence>
<dbReference type="GO" id="GO:0097039">
    <property type="term" value="P:protein linear polyubiquitination"/>
    <property type="evidence" value="ECO:0007669"/>
    <property type="project" value="Ensembl"/>
</dbReference>
<dbReference type="Pfam" id="PF18091">
    <property type="entry name" value="E3_UbLigase_RBR"/>
    <property type="match status" value="1"/>
</dbReference>
<evidence type="ECO:0000259" key="11">
    <source>
        <dbReference type="PROSITE" id="PS51873"/>
    </source>
</evidence>
<feature type="compositionally biased region" description="Polar residues" evidence="9">
    <location>
        <begin position="9"/>
        <end position="18"/>
    </location>
</feature>
<name>A0A8D0LCC7_SPHPU</name>
<feature type="domain" description="RanBP2-type" evidence="10">
    <location>
        <begin position="135"/>
        <end position="164"/>
    </location>
</feature>
<dbReference type="SUPFAM" id="SSF90209">
    <property type="entry name" value="Ran binding protein zinc finger-like"/>
    <property type="match status" value="2"/>
</dbReference>
<dbReference type="Pfam" id="PF22191">
    <property type="entry name" value="IBR_1"/>
    <property type="match status" value="1"/>
</dbReference>
<dbReference type="GO" id="GO:1990450">
    <property type="term" value="F:linear polyubiquitin binding"/>
    <property type="evidence" value="ECO:0007669"/>
    <property type="project" value="TreeGrafter"/>
</dbReference>
<evidence type="ECO:0000256" key="4">
    <source>
        <dbReference type="ARBA" id="ARBA00022737"/>
    </source>
</evidence>
<dbReference type="SMART" id="SM00647">
    <property type="entry name" value="IBR"/>
    <property type="match status" value="1"/>
</dbReference>
<accession>A0A8D0LCC7</accession>
<dbReference type="GO" id="GO:0070530">
    <property type="term" value="F:K63-linked polyubiquitin modification-dependent protein binding"/>
    <property type="evidence" value="ECO:0007669"/>
    <property type="project" value="TreeGrafter"/>
</dbReference>
<dbReference type="PANTHER" id="PTHR16004">
    <property type="entry name" value="RING FINGER PROTEIN 31-RELATED"/>
    <property type="match status" value="1"/>
</dbReference>
<dbReference type="SMART" id="SM00547">
    <property type="entry name" value="ZnF_RBZ"/>
    <property type="match status" value="3"/>
</dbReference>
<dbReference type="GO" id="GO:0043124">
    <property type="term" value="P:negative regulation of canonical NF-kappaB signal transduction"/>
    <property type="evidence" value="ECO:0007669"/>
    <property type="project" value="Ensembl"/>
</dbReference>
<dbReference type="GO" id="GO:0035631">
    <property type="term" value="C:CD40 receptor complex"/>
    <property type="evidence" value="ECO:0007669"/>
    <property type="project" value="Ensembl"/>
</dbReference>
<dbReference type="GO" id="GO:0031625">
    <property type="term" value="F:ubiquitin protein ligase binding"/>
    <property type="evidence" value="ECO:0007669"/>
    <property type="project" value="Ensembl"/>
</dbReference>
<feature type="compositionally biased region" description="Basic and acidic residues" evidence="9">
    <location>
        <begin position="259"/>
        <end position="274"/>
    </location>
</feature>
<dbReference type="InterPro" id="IPR041031">
    <property type="entry name" value="RNF31_C"/>
</dbReference>
<evidence type="ECO:0000256" key="6">
    <source>
        <dbReference type="ARBA" id="ARBA00022786"/>
    </source>
</evidence>
<feature type="region of interest" description="Disordered" evidence="9">
    <location>
        <begin position="1"/>
        <end position="26"/>
    </location>
</feature>
<dbReference type="GO" id="GO:0050852">
    <property type="term" value="P:T cell receptor signaling pathway"/>
    <property type="evidence" value="ECO:0007669"/>
    <property type="project" value="Ensembl"/>
</dbReference>
<dbReference type="GO" id="GO:0043123">
    <property type="term" value="P:positive regulation of canonical NF-kappaB signal transduction"/>
    <property type="evidence" value="ECO:0007669"/>
    <property type="project" value="Ensembl"/>
</dbReference>
<keyword evidence="4" id="KW-0677">Repeat</keyword>
<dbReference type="GO" id="GO:0008270">
    <property type="term" value="F:zinc ion binding"/>
    <property type="evidence" value="ECO:0007669"/>
    <property type="project" value="UniProtKB-KW"/>
</dbReference>
<dbReference type="Gene3D" id="3.30.40.10">
    <property type="entry name" value="Zinc/RING finger domain, C3HC4 (zinc finger)"/>
    <property type="match status" value="1"/>
</dbReference>
<dbReference type="OMA" id="PRACNTH"/>
<dbReference type="InterPro" id="IPR057426">
    <property type="entry name" value="RNF31_UBA_3"/>
</dbReference>
<dbReference type="GO" id="GO:0042802">
    <property type="term" value="F:identical protein binding"/>
    <property type="evidence" value="ECO:0007669"/>
    <property type="project" value="Ensembl"/>
</dbReference>
<dbReference type="PROSITE" id="PS51873">
    <property type="entry name" value="TRIAD"/>
    <property type="match status" value="1"/>
</dbReference>
<evidence type="ECO:0000313" key="13">
    <source>
        <dbReference type="Proteomes" id="UP000694392"/>
    </source>
</evidence>
<dbReference type="GO" id="GO:0036435">
    <property type="term" value="F:K48-linked polyubiquitin modification-dependent protein binding"/>
    <property type="evidence" value="ECO:0007669"/>
    <property type="project" value="TreeGrafter"/>
</dbReference>
<dbReference type="GO" id="GO:0071797">
    <property type="term" value="C:LUBAC complex"/>
    <property type="evidence" value="ECO:0007669"/>
    <property type="project" value="Ensembl"/>
</dbReference>
<dbReference type="GO" id="GO:0009898">
    <property type="term" value="C:cytoplasmic side of plasma membrane"/>
    <property type="evidence" value="ECO:0007669"/>
    <property type="project" value="Ensembl"/>
</dbReference>
<keyword evidence="13" id="KW-1185">Reference proteome</keyword>
<dbReference type="PROSITE" id="PS50199">
    <property type="entry name" value="ZF_RANBP2_2"/>
    <property type="match status" value="2"/>
</dbReference>
<dbReference type="InterPro" id="IPR032065">
    <property type="entry name" value="RNF31-UBA"/>
</dbReference>
<dbReference type="InterPro" id="IPR047540">
    <property type="entry name" value="BRcat_RBR_RNF31-like"/>
</dbReference>
<keyword evidence="7" id="KW-0862">Zinc</keyword>
<evidence type="ECO:0000313" key="12">
    <source>
        <dbReference type="Ensembl" id="ENSSPUP00000023451.1"/>
    </source>
</evidence>
<dbReference type="CDD" id="cd20337">
    <property type="entry name" value="BRcat_RBR_HOIP"/>
    <property type="match status" value="1"/>
</dbReference>
<dbReference type="CDD" id="cd16631">
    <property type="entry name" value="mRING-HC-C4C4_RBR_HOIP"/>
    <property type="match status" value="1"/>
</dbReference>
<feature type="compositionally biased region" description="Basic and acidic residues" evidence="9">
    <location>
        <begin position="230"/>
        <end position="242"/>
    </location>
</feature>
<dbReference type="InterPro" id="IPR047541">
    <property type="entry name" value="RNF31_RBR_mRING-HC-like"/>
</dbReference>
<evidence type="ECO:0000256" key="3">
    <source>
        <dbReference type="ARBA" id="ARBA00022723"/>
    </source>
</evidence>
<evidence type="ECO:0000256" key="7">
    <source>
        <dbReference type="ARBA" id="ARBA00022833"/>
    </source>
</evidence>
<feature type="domain" description="RanBP2-type" evidence="10">
    <location>
        <begin position="91"/>
        <end position="120"/>
    </location>
</feature>
<dbReference type="InterPro" id="IPR044066">
    <property type="entry name" value="TRIAD_supradom"/>
</dbReference>
<dbReference type="Gene3D" id="1.10.8.10">
    <property type="entry name" value="DNA helicase RuvA subunit, C-terminal domain"/>
    <property type="match status" value="1"/>
</dbReference>
<dbReference type="Proteomes" id="UP000694392">
    <property type="component" value="Unplaced"/>
</dbReference>
<proteinExistence type="inferred from homology"/>
<dbReference type="Gene3D" id="6.10.140.1100">
    <property type="match status" value="1"/>
</dbReference>
<dbReference type="GO" id="GO:0042742">
    <property type="term" value="P:defense response to bacterium"/>
    <property type="evidence" value="ECO:0007669"/>
    <property type="project" value="Ensembl"/>
</dbReference>
<dbReference type="InterPro" id="IPR002867">
    <property type="entry name" value="IBR_dom"/>
</dbReference>
<evidence type="ECO:0000256" key="5">
    <source>
        <dbReference type="ARBA" id="ARBA00022771"/>
    </source>
</evidence>
<dbReference type="GO" id="GO:0007249">
    <property type="term" value="P:canonical NF-kappaB signal transduction"/>
    <property type="evidence" value="ECO:0007669"/>
    <property type="project" value="Ensembl"/>
</dbReference>
<dbReference type="InterPro" id="IPR001876">
    <property type="entry name" value="Znf_RanBP2"/>
</dbReference>
<organism evidence="12 13">
    <name type="scientific">Sphenodon punctatus</name>
    <name type="common">Tuatara</name>
    <name type="synonym">Hatteria punctata</name>
    <dbReference type="NCBI Taxonomy" id="8508"/>
    <lineage>
        <taxon>Eukaryota</taxon>
        <taxon>Metazoa</taxon>
        <taxon>Chordata</taxon>
        <taxon>Craniata</taxon>
        <taxon>Vertebrata</taxon>
        <taxon>Euteleostomi</taxon>
        <taxon>Lepidosauria</taxon>
        <taxon>Sphenodontia</taxon>
        <taxon>Sphenodontidae</taxon>
        <taxon>Sphenodon</taxon>
    </lineage>
</organism>
<evidence type="ECO:0000256" key="2">
    <source>
        <dbReference type="ARBA" id="ARBA00022679"/>
    </source>
</evidence>
<dbReference type="Gene3D" id="4.10.1060.10">
    <property type="entry name" value="Zinc finger, RanBP2-type"/>
    <property type="match status" value="1"/>
</dbReference>
<dbReference type="InterPro" id="IPR013083">
    <property type="entry name" value="Znf_RING/FYVE/PHD"/>
</dbReference>
<dbReference type="InterPro" id="IPR036443">
    <property type="entry name" value="Znf_RanBP2_sf"/>
</dbReference>
<sequence>EGQLERSLQRAQSPTQTMRPLGRDAWSLPPPLPQCRKVPAPIPIPHTMQSGGVCVCADRCLLERPQFYPTQPGGEPPTSAWASKPTEALPLRPHWPCAACHRLNEARAVLCVACDRPRACKTPLNPSLDLGEQPPRGRWACHTCTFENEAATVLCAVCERPRLAGRPSLPDACPCPPLLLPRSHVSNPCSPQAPGWQCEHCTFWNKTPGRVCAICDRTSQPGGADPAPLRCEEQEKMSKKETPAGPRPLGKSLPPSQDEAEKRRQEKLREDGQRMVSRIREAEAVGVSPELVAAAVRYSGAELPLAWLSSELPAVVEAVAELATQRGQAEPGGGLGAVTVPEAHEAWVESQGDLDEAVARCLSNRRSKVSHGEEGGDIWVEAGGGLQSGLGLSNRVSPPPPQALLRRLLASLTLPSWGRAELVVSLMLEQPRDGGWELSDIVEAVRASPNRDFIRRLLSWECAVCGWALPRNKMQSLTSCECTICPDCFAQHFTIAVKEKHITDLVCPACSEPEISDEGELLSYFSTLDIQLRSCLDTEIYELFHKKLTERVLMRDPKFLWCTHCSFGFIYESEQLEAKCPQCRQSFCVRCKRQWEPQHKDLSCEEFQEWKRTNDPEYQAQGLAVYLQENGIGGCCWREAMERGGGLHCAAKCPLPECPVRRSLHGHHPRDCLFYLRDWAVPRLQCLLQDNNIGFNTEPPAGTRTAPGGGCRVMEQKETFAGLKDEPCGKETPAGYAGLCQSHYKEYLVSLINAHSLDPASLYSLEELDVVWSRHLPGGLLPQHPAEEGETYRGRLAKKLMEEVPLGQKIPRRQK</sequence>
<reference evidence="12" key="2">
    <citation type="submission" date="2025-09" db="UniProtKB">
        <authorList>
            <consortium name="Ensembl"/>
        </authorList>
    </citation>
    <scope>IDENTIFICATION</scope>
</reference>
<evidence type="ECO:0000256" key="1">
    <source>
        <dbReference type="ARBA" id="ARBA00008278"/>
    </source>
</evidence>
<dbReference type="GO" id="GO:0061630">
    <property type="term" value="F:ubiquitin protein ligase activity"/>
    <property type="evidence" value="ECO:0007669"/>
    <property type="project" value="Ensembl"/>
</dbReference>
<dbReference type="GO" id="GO:0005829">
    <property type="term" value="C:cytosol"/>
    <property type="evidence" value="ECO:0007669"/>
    <property type="project" value="Ensembl"/>
</dbReference>
<keyword evidence="3" id="KW-0479">Metal-binding</keyword>
<dbReference type="AlphaFoldDB" id="A0A8D0LCC7"/>
<comment type="similarity">
    <text evidence="1">Belongs to the RBR family.</text>
</comment>